<name>A0A0M1MZS7_9MOLU</name>
<sequence length="110" mass="12518">MKNYAETLHADKASKKMILDVVSSIINDYLCIDEWALVQTDSFQVFAYDSNKMKDIVTAKLTYTTNLTITLVKNDYKTKTSYTFIFDAFTKNINDAVANTISTLWPNLPS</sequence>
<evidence type="ECO:0000313" key="1">
    <source>
        <dbReference type="EMBL" id="KOR75229.1"/>
    </source>
</evidence>
<organism evidence="1 2">
    <name type="scientific">Candidatus Phytoplasma pruni</name>
    <dbReference type="NCBI Taxonomy" id="479893"/>
    <lineage>
        <taxon>Bacteria</taxon>
        <taxon>Bacillati</taxon>
        <taxon>Mycoplasmatota</taxon>
        <taxon>Mollicutes</taxon>
        <taxon>Acholeplasmatales</taxon>
        <taxon>Acholeplasmataceae</taxon>
        <taxon>Candidatus Phytoplasma</taxon>
        <taxon>16SrIII (X-disease group)</taxon>
    </lineage>
</organism>
<comment type="caution">
    <text evidence="1">The sequence shown here is derived from an EMBL/GenBank/DDBJ whole genome shotgun (WGS) entry which is preliminary data.</text>
</comment>
<dbReference type="EMBL" id="LHCF01000033">
    <property type="protein sequence ID" value="KOR75229.1"/>
    <property type="molecule type" value="Genomic_DNA"/>
</dbReference>
<dbReference type="AlphaFoldDB" id="A0A0M1MZS7"/>
<protein>
    <submittedName>
        <fullName evidence="1">Uncharacterized protein</fullName>
    </submittedName>
</protein>
<evidence type="ECO:0000313" key="2">
    <source>
        <dbReference type="Proteomes" id="UP000037386"/>
    </source>
</evidence>
<reference evidence="2" key="1">
    <citation type="submission" date="2015-05" db="EMBL/GenBank/DDBJ databases">
        <title>Draft genome sequence of 'Candidatus Phytoplasma Pruni' strain CX, a plant pathogenic bacterium.</title>
        <authorList>
            <person name="Lee I.-M."/>
            <person name="Bottner-Parker K.D."/>
            <person name="Shao J."/>
            <person name="Gundersen-Rindal D.E."/>
            <person name="Zhao Y."/>
            <person name="Davis R.E."/>
        </authorList>
    </citation>
    <scope>NUCLEOTIDE SEQUENCE [LARGE SCALE GENOMIC DNA]</scope>
    <source>
        <strain evidence="2">CX</strain>
    </source>
</reference>
<dbReference type="Proteomes" id="UP000037386">
    <property type="component" value="Unassembled WGS sequence"/>
</dbReference>
<gene>
    <name evidence="1" type="ORF">CPX_001810</name>
</gene>
<proteinExistence type="predicted"/>
<dbReference type="PATRIC" id="fig|479893.3.peg.637"/>
<accession>A0A0M1MZS7</accession>